<feature type="transmembrane region" description="Helical" evidence="8">
    <location>
        <begin position="24"/>
        <end position="49"/>
    </location>
</feature>
<dbReference type="PROSITE" id="PS50928">
    <property type="entry name" value="ABC_TM1"/>
    <property type="match status" value="1"/>
</dbReference>
<feature type="domain" description="ABC transmembrane type-1" evidence="9">
    <location>
        <begin position="83"/>
        <end position="288"/>
    </location>
</feature>
<evidence type="ECO:0000256" key="8">
    <source>
        <dbReference type="RuleBase" id="RU363043"/>
    </source>
</evidence>
<dbReference type="InterPro" id="IPR035906">
    <property type="entry name" value="MetI-like_sf"/>
</dbReference>
<keyword evidence="6 8" id="KW-1133">Transmembrane helix</keyword>
<feature type="transmembrane region" description="Helical" evidence="8">
    <location>
        <begin position="83"/>
        <end position="109"/>
    </location>
</feature>
<dbReference type="Pfam" id="PF00528">
    <property type="entry name" value="BPD_transp_1"/>
    <property type="match status" value="1"/>
</dbReference>
<evidence type="ECO:0000256" key="5">
    <source>
        <dbReference type="ARBA" id="ARBA00022692"/>
    </source>
</evidence>
<comment type="subcellular location">
    <subcellularLocation>
        <location evidence="1 8">Cell membrane</location>
        <topology evidence="1 8">Multi-pass membrane protein</topology>
    </subcellularLocation>
</comment>
<feature type="transmembrane region" description="Helical" evidence="8">
    <location>
        <begin position="270"/>
        <end position="292"/>
    </location>
</feature>
<evidence type="ECO:0000313" key="10">
    <source>
        <dbReference type="EMBL" id="SFJ47001.1"/>
    </source>
</evidence>
<evidence type="ECO:0000256" key="3">
    <source>
        <dbReference type="ARBA" id="ARBA00022448"/>
    </source>
</evidence>
<dbReference type="NCBIfam" id="TIGR00974">
    <property type="entry name" value="3a0107s02c"/>
    <property type="match status" value="1"/>
</dbReference>
<dbReference type="PANTHER" id="PTHR43470">
    <property type="entry name" value="PHOSPHATE TRANSPORT SYSTEM PERMEASE PROTEIN PSTA-RELATED"/>
    <property type="match status" value="1"/>
</dbReference>
<proteinExistence type="inferred from homology"/>
<organism evidence="10 11">
    <name type="scientific">Natronobacterium gregoryi</name>
    <dbReference type="NCBI Taxonomy" id="44930"/>
    <lineage>
        <taxon>Archaea</taxon>
        <taxon>Methanobacteriati</taxon>
        <taxon>Methanobacteriota</taxon>
        <taxon>Stenosarchaea group</taxon>
        <taxon>Halobacteria</taxon>
        <taxon>Halobacteriales</taxon>
        <taxon>Natrialbaceae</taxon>
        <taxon>Natronobacterium</taxon>
    </lineage>
</organism>
<gene>
    <name evidence="10" type="ORF">SAMN05443661_13216</name>
</gene>
<evidence type="ECO:0000256" key="1">
    <source>
        <dbReference type="ARBA" id="ARBA00004651"/>
    </source>
</evidence>
<dbReference type="AlphaFoldDB" id="A0A1I3RNZ4"/>
<dbReference type="GO" id="GO:0035435">
    <property type="term" value="P:phosphate ion transmembrane transport"/>
    <property type="evidence" value="ECO:0007669"/>
    <property type="project" value="InterPro"/>
</dbReference>
<feature type="transmembrane region" description="Helical" evidence="8">
    <location>
        <begin position="150"/>
        <end position="174"/>
    </location>
</feature>
<dbReference type="InterPro" id="IPR005672">
    <property type="entry name" value="Phosphate_PstA"/>
</dbReference>
<dbReference type="EMBL" id="FORO01000032">
    <property type="protein sequence ID" value="SFJ47001.1"/>
    <property type="molecule type" value="Genomic_DNA"/>
</dbReference>
<reference evidence="10 11" key="1">
    <citation type="submission" date="2016-10" db="EMBL/GenBank/DDBJ databases">
        <authorList>
            <person name="de Groot N.N."/>
        </authorList>
    </citation>
    <scope>NUCLEOTIDE SEQUENCE [LARGE SCALE GENOMIC DNA]</scope>
    <source>
        <strain evidence="10 11">SP2</strain>
    </source>
</reference>
<dbReference type="GO" id="GO:0005886">
    <property type="term" value="C:plasma membrane"/>
    <property type="evidence" value="ECO:0007669"/>
    <property type="project" value="UniProtKB-SubCell"/>
</dbReference>
<name>A0A1I3RNZ4_9EURY</name>
<evidence type="ECO:0000256" key="7">
    <source>
        <dbReference type="ARBA" id="ARBA00023136"/>
    </source>
</evidence>
<dbReference type="PANTHER" id="PTHR43470:SF5">
    <property type="entry name" value="PHOSPHATE TRANSPORT SYSTEM PERMEASE PROTEIN PSTA"/>
    <property type="match status" value="1"/>
</dbReference>
<accession>A0A1I3RNZ4</accession>
<comment type="similarity">
    <text evidence="2 8">Belongs to the binding-protein-dependent transport system permease family. CysTW subfamily.</text>
</comment>
<comment type="caution">
    <text evidence="8">Lacks conserved residue(s) required for the propagation of feature annotation.</text>
</comment>
<evidence type="ECO:0000259" key="9">
    <source>
        <dbReference type="PROSITE" id="PS50928"/>
    </source>
</evidence>
<dbReference type="Gene3D" id="1.10.3720.10">
    <property type="entry name" value="MetI-like"/>
    <property type="match status" value="1"/>
</dbReference>
<feature type="transmembrane region" description="Helical" evidence="8">
    <location>
        <begin position="121"/>
        <end position="144"/>
    </location>
</feature>
<evidence type="ECO:0000313" key="11">
    <source>
        <dbReference type="Proteomes" id="UP000182829"/>
    </source>
</evidence>
<dbReference type="RefSeq" id="WP_005577313.1">
    <property type="nucleotide sequence ID" value="NZ_FORO01000032.1"/>
</dbReference>
<dbReference type="OMA" id="YDRAWAA"/>
<sequence>MSTKREPGFLADVDLTREKLVNRLFYGTLVVASLFGLVMLVLLIADVIWEAGQALSTFDIDIGTFLTATSSSRPERAGFGASILASLWLIGLTAVLAFFIAVGCAIYLVEYAPENRTTRLIEANLANLAGVPSIVYGLLVLALIVNDAGLGSVILAGAIALALLIVPIIIVATIESIRAVPSSVRDGSYAMGATKWQTIRRVVLPQAMPGILTGTILALARAIGETAPLIMVGTMLHATRYPSGPLSSFSAMPTQIYNWTYQADRMFNGLAALGIVVLLLFLVAMYALAGYLRNRYETDGGSISNV</sequence>
<keyword evidence="7 8" id="KW-0472">Membrane</keyword>
<keyword evidence="5 8" id="KW-0812">Transmembrane</keyword>
<dbReference type="GeneID" id="14209393"/>
<keyword evidence="4 8" id="KW-1003">Cell membrane</keyword>
<dbReference type="GO" id="GO:0005315">
    <property type="term" value="F:phosphate transmembrane transporter activity"/>
    <property type="evidence" value="ECO:0007669"/>
    <property type="project" value="InterPro"/>
</dbReference>
<dbReference type="InterPro" id="IPR000515">
    <property type="entry name" value="MetI-like"/>
</dbReference>
<evidence type="ECO:0000256" key="2">
    <source>
        <dbReference type="ARBA" id="ARBA00007069"/>
    </source>
</evidence>
<dbReference type="Proteomes" id="UP000182829">
    <property type="component" value="Unassembled WGS sequence"/>
</dbReference>
<dbReference type="OrthoDB" id="11402at2157"/>
<evidence type="ECO:0000256" key="4">
    <source>
        <dbReference type="ARBA" id="ARBA00022475"/>
    </source>
</evidence>
<protein>
    <recommendedName>
        <fullName evidence="8">Phosphate transport system permease protein PstA</fullName>
    </recommendedName>
</protein>
<evidence type="ECO:0000256" key="6">
    <source>
        <dbReference type="ARBA" id="ARBA00022989"/>
    </source>
</evidence>
<keyword evidence="3" id="KW-0813">Transport</keyword>
<dbReference type="SUPFAM" id="SSF161098">
    <property type="entry name" value="MetI-like"/>
    <property type="match status" value="1"/>
</dbReference>
<dbReference type="CDD" id="cd06261">
    <property type="entry name" value="TM_PBP2"/>
    <property type="match status" value="1"/>
</dbReference>